<protein>
    <submittedName>
        <fullName evidence="2">Uncharacterized protein</fullName>
    </submittedName>
</protein>
<reference evidence="2" key="1">
    <citation type="journal article" date="2020" name="Stud. Mycol.">
        <title>101 Dothideomycetes genomes: a test case for predicting lifestyles and emergence of pathogens.</title>
        <authorList>
            <person name="Haridas S."/>
            <person name="Albert R."/>
            <person name="Binder M."/>
            <person name="Bloem J."/>
            <person name="Labutti K."/>
            <person name="Salamov A."/>
            <person name="Andreopoulos B."/>
            <person name="Baker S."/>
            <person name="Barry K."/>
            <person name="Bills G."/>
            <person name="Bluhm B."/>
            <person name="Cannon C."/>
            <person name="Castanera R."/>
            <person name="Culley D."/>
            <person name="Daum C."/>
            <person name="Ezra D."/>
            <person name="Gonzalez J."/>
            <person name="Henrissat B."/>
            <person name="Kuo A."/>
            <person name="Liang C."/>
            <person name="Lipzen A."/>
            <person name="Lutzoni F."/>
            <person name="Magnuson J."/>
            <person name="Mondo S."/>
            <person name="Nolan M."/>
            <person name="Ohm R."/>
            <person name="Pangilinan J."/>
            <person name="Park H.-J."/>
            <person name="Ramirez L."/>
            <person name="Alfaro M."/>
            <person name="Sun H."/>
            <person name="Tritt A."/>
            <person name="Yoshinaga Y."/>
            <person name="Zwiers L.-H."/>
            <person name="Turgeon B."/>
            <person name="Goodwin S."/>
            <person name="Spatafora J."/>
            <person name="Crous P."/>
            <person name="Grigoriev I."/>
        </authorList>
    </citation>
    <scope>NUCLEOTIDE SEQUENCE</scope>
    <source>
        <strain evidence="2">CBS 161.51</strain>
    </source>
</reference>
<feature type="compositionally biased region" description="Polar residues" evidence="1">
    <location>
        <begin position="1"/>
        <end position="19"/>
    </location>
</feature>
<evidence type="ECO:0000256" key="1">
    <source>
        <dbReference type="SAM" id="MobiDB-lite"/>
    </source>
</evidence>
<proteinExistence type="predicted"/>
<sequence length="77" mass="8567">MDSAPITPTSESDSQSFSTLPPPIPDHIIVTFDGKVREVLRIVPQYEDEERSTSTASRPRYYAGRKSSSPSRELEIG</sequence>
<keyword evidence="3" id="KW-1185">Reference proteome</keyword>
<dbReference type="AlphaFoldDB" id="A0A6A5T6E7"/>
<evidence type="ECO:0000313" key="3">
    <source>
        <dbReference type="Proteomes" id="UP000800038"/>
    </source>
</evidence>
<dbReference type="EMBL" id="ML975997">
    <property type="protein sequence ID" value="KAF1947684.1"/>
    <property type="molecule type" value="Genomic_DNA"/>
</dbReference>
<name>A0A6A5T6E7_9PLEO</name>
<gene>
    <name evidence="2" type="ORF">EJ02DRAFT_332837</name>
</gene>
<feature type="region of interest" description="Disordered" evidence="1">
    <location>
        <begin position="44"/>
        <end position="77"/>
    </location>
</feature>
<feature type="region of interest" description="Disordered" evidence="1">
    <location>
        <begin position="1"/>
        <end position="25"/>
    </location>
</feature>
<organism evidence="2 3">
    <name type="scientific">Clathrospora elynae</name>
    <dbReference type="NCBI Taxonomy" id="706981"/>
    <lineage>
        <taxon>Eukaryota</taxon>
        <taxon>Fungi</taxon>
        <taxon>Dikarya</taxon>
        <taxon>Ascomycota</taxon>
        <taxon>Pezizomycotina</taxon>
        <taxon>Dothideomycetes</taxon>
        <taxon>Pleosporomycetidae</taxon>
        <taxon>Pleosporales</taxon>
        <taxon>Diademaceae</taxon>
        <taxon>Clathrospora</taxon>
    </lineage>
</organism>
<evidence type="ECO:0000313" key="2">
    <source>
        <dbReference type="EMBL" id="KAF1947684.1"/>
    </source>
</evidence>
<accession>A0A6A5T6E7</accession>
<dbReference type="Proteomes" id="UP000800038">
    <property type="component" value="Unassembled WGS sequence"/>
</dbReference>
<dbReference type="OrthoDB" id="3782657at2759"/>